<reference evidence="1" key="1">
    <citation type="submission" date="2021-02" db="EMBL/GenBank/DDBJ databases">
        <authorList>
            <person name="Nowell W R."/>
        </authorList>
    </citation>
    <scope>NUCLEOTIDE SEQUENCE</scope>
</reference>
<dbReference type="EMBL" id="CAJOAZ010008775">
    <property type="protein sequence ID" value="CAF4191136.1"/>
    <property type="molecule type" value="Genomic_DNA"/>
</dbReference>
<evidence type="ECO:0000313" key="2">
    <source>
        <dbReference type="Proteomes" id="UP000663844"/>
    </source>
</evidence>
<evidence type="ECO:0000313" key="1">
    <source>
        <dbReference type="EMBL" id="CAF4191136.1"/>
    </source>
</evidence>
<dbReference type="Pfam" id="PF13516">
    <property type="entry name" value="LRR_6"/>
    <property type="match status" value="1"/>
</dbReference>
<dbReference type="AlphaFoldDB" id="A0A820AFJ9"/>
<dbReference type="InterPro" id="IPR001611">
    <property type="entry name" value="Leu-rich_rpt"/>
</dbReference>
<dbReference type="InterPro" id="IPR032675">
    <property type="entry name" value="LRR_dom_sf"/>
</dbReference>
<comment type="caution">
    <text evidence="1">The sequence shown here is derived from an EMBL/GenBank/DDBJ whole genome shotgun (WGS) entry which is preliminary data.</text>
</comment>
<dbReference type="Proteomes" id="UP000663844">
    <property type="component" value="Unassembled WGS sequence"/>
</dbReference>
<protein>
    <submittedName>
        <fullName evidence="1">Uncharacterized protein</fullName>
    </submittedName>
</protein>
<proteinExistence type="predicted"/>
<organism evidence="1 2">
    <name type="scientific">Adineta steineri</name>
    <dbReference type="NCBI Taxonomy" id="433720"/>
    <lineage>
        <taxon>Eukaryota</taxon>
        <taxon>Metazoa</taxon>
        <taxon>Spiralia</taxon>
        <taxon>Gnathifera</taxon>
        <taxon>Rotifera</taxon>
        <taxon>Eurotatoria</taxon>
        <taxon>Bdelloidea</taxon>
        <taxon>Adinetida</taxon>
        <taxon>Adinetidae</taxon>
        <taxon>Adineta</taxon>
    </lineage>
</organism>
<accession>A0A820AFJ9</accession>
<dbReference type="SUPFAM" id="SSF52047">
    <property type="entry name" value="RNI-like"/>
    <property type="match status" value="1"/>
</dbReference>
<gene>
    <name evidence="1" type="ORF">OXD698_LOCUS40293</name>
</gene>
<sequence length="79" mass="8835">MPVLLPPRHHNEKLEQIITDDKNDTELDLRSKNLTNKDAEIIAYYALGDNKTLSTLDLGHNKIGGQGMKHLSDALLLNT</sequence>
<feature type="non-terminal residue" evidence="1">
    <location>
        <position position="1"/>
    </location>
</feature>
<name>A0A820AFJ9_9BILA</name>
<dbReference type="Gene3D" id="3.80.10.10">
    <property type="entry name" value="Ribonuclease Inhibitor"/>
    <property type="match status" value="1"/>
</dbReference>